<dbReference type="AlphaFoldDB" id="A0A117LFN9"/>
<protein>
    <submittedName>
        <fullName evidence="1">Uncharacterized protein</fullName>
    </submittedName>
</protein>
<accession>A0A117LFN9</accession>
<proteinExistence type="predicted"/>
<evidence type="ECO:0000313" key="1">
    <source>
        <dbReference type="EMBL" id="KUK44605.1"/>
    </source>
</evidence>
<gene>
    <name evidence="1" type="ORF">XD72_1057</name>
</gene>
<evidence type="ECO:0000313" key="2">
    <source>
        <dbReference type="Proteomes" id="UP000057043"/>
    </source>
</evidence>
<dbReference type="EMBL" id="LGFT01000021">
    <property type="protein sequence ID" value="KUK44605.1"/>
    <property type="molecule type" value="Genomic_DNA"/>
</dbReference>
<reference evidence="1 2" key="1">
    <citation type="journal article" date="2015" name="MBio">
        <title>Genome-Resolved Metagenomic Analysis Reveals Roles for Candidate Phyla and Other Microbial Community Members in Biogeochemical Transformations in Oil Reservoirs.</title>
        <authorList>
            <person name="Hu P."/>
            <person name="Tom L."/>
            <person name="Singh A."/>
            <person name="Thomas B.C."/>
            <person name="Baker B.J."/>
            <person name="Piceno Y.M."/>
            <person name="Andersen G.L."/>
            <person name="Banfield J.F."/>
        </authorList>
    </citation>
    <scope>NUCLEOTIDE SEQUENCE [LARGE SCALE GENOMIC DNA]</scope>
    <source>
        <strain evidence="1">57_489</strain>
    </source>
</reference>
<sequence length="81" mass="8718">MISPPAGTGCGAVRFDDLDLLGGEAVELVHYRIDKQVDLFDPQQEQRKLLHRGGVLPPEVLSEGPAVGIAGELSLVILEDR</sequence>
<dbReference type="Proteomes" id="UP000057043">
    <property type="component" value="Unassembled WGS sequence"/>
</dbReference>
<name>A0A117LFN9_9EURY</name>
<organism evidence="1 2">
    <name type="scientific">Methanothrix harundinacea</name>
    <dbReference type="NCBI Taxonomy" id="301375"/>
    <lineage>
        <taxon>Archaea</taxon>
        <taxon>Methanobacteriati</taxon>
        <taxon>Methanobacteriota</taxon>
        <taxon>Stenosarchaea group</taxon>
        <taxon>Methanomicrobia</taxon>
        <taxon>Methanotrichales</taxon>
        <taxon>Methanotrichaceae</taxon>
        <taxon>Methanothrix</taxon>
    </lineage>
</organism>
<comment type="caution">
    <text evidence="1">The sequence shown here is derived from an EMBL/GenBank/DDBJ whole genome shotgun (WGS) entry which is preliminary data.</text>
</comment>